<evidence type="ECO:0000313" key="2">
    <source>
        <dbReference type="Proteomes" id="UP000828941"/>
    </source>
</evidence>
<protein>
    <submittedName>
        <fullName evidence="1">Uncharacterized protein</fullName>
    </submittedName>
</protein>
<gene>
    <name evidence="1" type="ORF">L6164_033883</name>
</gene>
<reference evidence="1 2" key="1">
    <citation type="journal article" date="2022" name="DNA Res.">
        <title>Chromosomal-level genome assembly of the orchid tree Bauhinia variegata (Leguminosae; Cercidoideae) supports the allotetraploid origin hypothesis of Bauhinia.</title>
        <authorList>
            <person name="Zhong Y."/>
            <person name="Chen Y."/>
            <person name="Zheng D."/>
            <person name="Pang J."/>
            <person name="Liu Y."/>
            <person name="Luo S."/>
            <person name="Meng S."/>
            <person name="Qian L."/>
            <person name="Wei D."/>
            <person name="Dai S."/>
            <person name="Zhou R."/>
        </authorList>
    </citation>
    <scope>NUCLEOTIDE SEQUENCE [LARGE SCALE GENOMIC DNA]</scope>
    <source>
        <strain evidence="1">BV-YZ2020</strain>
    </source>
</reference>
<proteinExistence type="predicted"/>
<comment type="caution">
    <text evidence="1">The sequence shown here is derived from an EMBL/GenBank/DDBJ whole genome shotgun (WGS) entry which is preliminary data.</text>
</comment>
<organism evidence="1 2">
    <name type="scientific">Bauhinia variegata</name>
    <name type="common">Purple orchid tree</name>
    <name type="synonym">Phanera variegata</name>
    <dbReference type="NCBI Taxonomy" id="167791"/>
    <lineage>
        <taxon>Eukaryota</taxon>
        <taxon>Viridiplantae</taxon>
        <taxon>Streptophyta</taxon>
        <taxon>Embryophyta</taxon>
        <taxon>Tracheophyta</taxon>
        <taxon>Spermatophyta</taxon>
        <taxon>Magnoliopsida</taxon>
        <taxon>eudicotyledons</taxon>
        <taxon>Gunneridae</taxon>
        <taxon>Pentapetalae</taxon>
        <taxon>rosids</taxon>
        <taxon>fabids</taxon>
        <taxon>Fabales</taxon>
        <taxon>Fabaceae</taxon>
        <taxon>Cercidoideae</taxon>
        <taxon>Cercideae</taxon>
        <taxon>Bauhiniinae</taxon>
        <taxon>Bauhinia</taxon>
    </lineage>
</organism>
<sequence>MACMENNVGDGRERKSTGDNGFLKVSSPSVSSRGSGFDSDPAQKRCEGKDNLSYANILRSRNKFVDALALYERVLENDSGNVEALIGKGICLQMQNMGRLALDSFTEAIRLDPQNACALTHCGIVYKEEGRLVEAAESYQKALQVDPSYKAAAECLAIVLTDIGTNIKIAGNTQDGIQKYYEALRIDPHYAPAYYNLGVVYSEMMQYDMALNFYEKAALERPMYAEAYCNMGVIYKNRADLEAAIACYERCLAVSPNFEIAKNNMAIALTDLGTKVKLEGDIDQGVAYYKKALYYNWHYADAMYNLGVAYGEMLKFDMAIVFYELAFHFNPHCAEACNNLGVIYKDRDNLDKAVECYQLALSIKPNFSQSLNNLGVVYTVQGKMDAAASMIEKAIIANPTYAEAYNNLGVLYRDAGDISLAISAYEQCLKIDPDSRNAGQNRLLAMNYIDEGHDDKLFEAHRDWGRRFMRLYPQYTSWDNSKDPERPIVIGYLSPDYFTHSVSYFIEAPLVYHDYINYKVIVYSAVVKADAKTIRFREKVLKKGGIWRDIYGIDEKKVASMVREDQVDILVELTGHTANNKLGMMACRPAPVQVTWIGYPNTTGLPTIDYRITDSLADPPDTKQKHVEELVRLPESFLCYAPSPEAGPVCPSPALSNGFITFGSFNNLAKITPKVLQVWARILCAVPNSRLVVKCKPFCCDSVRQRFLLTLQKLGLEPLRVDLLPLILLNHDHMQAYSLMDISLDTFPYAGTTTTCESLYMGVPCVTMAGSVHAHNVGVSLLTKVGLGRLIAKNEDEYVKLALQLASDISALSSLRMSLRELMAKSPVCDGANFMLGLESAYRNMWYRYCKGDVPSLKRIELLQQAAASGTGDPSNNKTCESTRSMNSIEGSPGSVKSNGLFNSTQSSKLNANSCEENGGSLNHTGKPEKIAAIGQLSFPETRESSGLANVLEVDAKQIARMARETFDSEGPLLVVASGRDTISVASSIKRLAPENVFVIQVQHPRLHLNRFDLVMTPRHDYYPLTPDAQKQIPWYLRRRITPREPPGRNVVLSVGALHQADSSALGLLLILGMMSWELCQSPCL</sequence>
<accession>A0ACB9KTI1</accession>
<dbReference type="EMBL" id="CM039438">
    <property type="protein sequence ID" value="KAI4300513.1"/>
    <property type="molecule type" value="Genomic_DNA"/>
</dbReference>
<name>A0ACB9KTI1_BAUVA</name>
<dbReference type="Proteomes" id="UP000828941">
    <property type="component" value="Chromosome 13"/>
</dbReference>
<evidence type="ECO:0000313" key="1">
    <source>
        <dbReference type="EMBL" id="KAI4300513.1"/>
    </source>
</evidence>
<keyword evidence="2" id="KW-1185">Reference proteome</keyword>